<keyword evidence="3" id="KW-1185">Reference proteome</keyword>
<dbReference type="EMBL" id="CAXAMN010023917">
    <property type="protein sequence ID" value="CAK9082207.1"/>
    <property type="molecule type" value="Genomic_DNA"/>
</dbReference>
<protein>
    <submittedName>
        <fullName evidence="2">Uncharacterized protein</fullName>
    </submittedName>
</protein>
<sequence>MPPPSPILQHLKDSEARESGERVPRQVRSQTPQAPPPTEWVQAPPAVQAQGGLVRRRDELGQLLQVGAVGVTEGPNATRLGSHSKRLGRLTWWIRRPSELGVGGESTGQVILGVGRGDFALKLLRDWSSAHGLWGDPARESRWLGPDRPDQTQKGRYDINGTCSLTGQCPKTPKNT</sequence>
<comment type="caution">
    <text evidence="2">The sequence shown here is derived from an EMBL/GenBank/DDBJ whole genome shotgun (WGS) entry which is preliminary data.</text>
</comment>
<proteinExistence type="predicted"/>
<evidence type="ECO:0000313" key="3">
    <source>
        <dbReference type="Proteomes" id="UP001642484"/>
    </source>
</evidence>
<evidence type="ECO:0000313" key="2">
    <source>
        <dbReference type="EMBL" id="CAK9082207.1"/>
    </source>
</evidence>
<evidence type="ECO:0000256" key="1">
    <source>
        <dbReference type="SAM" id="MobiDB-lite"/>
    </source>
</evidence>
<gene>
    <name evidence="2" type="ORF">CCMP2556_LOCUS40170</name>
</gene>
<dbReference type="Proteomes" id="UP001642484">
    <property type="component" value="Unassembled WGS sequence"/>
</dbReference>
<reference evidence="2 3" key="1">
    <citation type="submission" date="2024-02" db="EMBL/GenBank/DDBJ databases">
        <authorList>
            <person name="Chen Y."/>
            <person name="Shah S."/>
            <person name="Dougan E. K."/>
            <person name="Thang M."/>
            <person name="Chan C."/>
        </authorList>
    </citation>
    <scope>NUCLEOTIDE SEQUENCE [LARGE SCALE GENOMIC DNA]</scope>
</reference>
<accession>A0ABP0Q2P1</accession>
<feature type="region of interest" description="Disordered" evidence="1">
    <location>
        <begin position="1"/>
        <end position="45"/>
    </location>
</feature>
<name>A0ABP0Q2P1_9DINO</name>
<feature type="compositionally biased region" description="Basic and acidic residues" evidence="1">
    <location>
        <begin position="10"/>
        <end position="24"/>
    </location>
</feature>
<organism evidence="2 3">
    <name type="scientific">Durusdinium trenchii</name>
    <dbReference type="NCBI Taxonomy" id="1381693"/>
    <lineage>
        <taxon>Eukaryota</taxon>
        <taxon>Sar</taxon>
        <taxon>Alveolata</taxon>
        <taxon>Dinophyceae</taxon>
        <taxon>Suessiales</taxon>
        <taxon>Symbiodiniaceae</taxon>
        <taxon>Durusdinium</taxon>
    </lineage>
</organism>